<evidence type="ECO:0000313" key="2">
    <source>
        <dbReference type="Proteomes" id="UP000499080"/>
    </source>
</evidence>
<name>A0A4Y2USB4_ARAVE</name>
<dbReference type="EMBL" id="BGPR01038494">
    <property type="protein sequence ID" value="GBO14347.1"/>
    <property type="molecule type" value="Genomic_DNA"/>
</dbReference>
<dbReference type="PANTHER" id="PTHR46114:SF1">
    <property type="entry name" value="ZAD DOMAIN-CONTAINING PROTEIN"/>
    <property type="match status" value="1"/>
</dbReference>
<accession>A0A4Y2USB4</accession>
<protein>
    <submittedName>
        <fullName evidence="1">Uncharacterized protein</fullName>
    </submittedName>
</protein>
<comment type="caution">
    <text evidence="1">The sequence shown here is derived from an EMBL/GenBank/DDBJ whole genome shotgun (WGS) entry which is preliminary data.</text>
</comment>
<dbReference type="AlphaFoldDB" id="A0A4Y2USB4"/>
<reference evidence="1 2" key="1">
    <citation type="journal article" date="2019" name="Sci. Rep.">
        <title>Orb-weaving spider Araneus ventricosus genome elucidates the spidroin gene catalogue.</title>
        <authorList>
            <person name="Kono N."/>
            <person name="Nakamura H."/>
            <person name="Ohtoshi R."/>
            <person name="Moran D.A.P."/>
            <person name="Shinohara A."/>
            <person name="Yoshida Y."/>
            <person name="Fujiwara M."/>
            <person name="Mori M."/>
            <person name="Tomita M."/>
            <person name="Arakawa K."/>
        </authorList>
    </citation>
    <scope>NUCLEOTIDE SEQUENCE [LARGE SCALE GENOMIC DNA]</scope>
</reference>
<proteinExistence type="predicted"/>
<keyword evidence="2" id="KW-1185">Reference proteome</keyword>
<organism evidence="1 2">
    <name type="scientific">Araneus ventricosus</name>
    <name type="common">Orbweaver spider</name>
    <name type="synonym">Epeira ventricosa</name>
    <dbReference type="NCBI Taxonomy" id="182803"/>
    <lineage>
        <taxon>Eukaryota</taxon>
        <taxon>Metazoa</taxon>
        <taxon>Ecdysozoa</taxon>
        <taxon>Arthropoda</taxon>
        <taxon>Chelicerata</taxon>
        <taxon>Arachnida</taxon>
        <taxon>Araneae</taxon>
        <taxon>Araneomorphae</taxon>
        <taxon>Entelegynae</taxon>
        <taxon>Araneoidea</taxon>
        <taxon>Araneidae</taxon>
        <taxon>Araneus</taxon>
    </lineage>
</organism>
<gene>
    <name evidence="1" type="ORF">AVEN_273595_1</name>
</gene>
<dbReference type="Proteomes" id="UP000499080">
    <property type="component" value="Unassembled WGS sequence"/>
</dbReference>
<dbReference type="PANTHER" id="PTHR46114">
    <property type="entry name" value="APPLE DOMAIN-CONTAINING PROTEIN"/>
    <property type="match status" value="1"/>
</dbReference>
<sequence length="165" mass="19043">MLDSMRMADRAWMNVTQKKIKNCFEKACFSSVESESDEEQELHTETHQCEEWEKVSKILKLSKTPTFEKFTEFDSGVQVCGLWTDGRGSFCQDSDVIFCNDADTLFKALGLQHNPQEWRLFIDSSKVSLKAVLLHNGNKPSSIPVKCSRLYERNIRSLEAYVVQY</sequence>
<evidence type="ECO:0000313" key="1">
    <source>
        <dbReference type="EMBL" id="GBO14347.1"/>
    </source>
</evidence>